<dbReference type="EMBL" id="JBEGDG010000036">
    <property type="protein sequence ID" value="MEQ6357827.1"/>
    <property type="molecule type" value="Genomic_DNA"/>
</dbReference>
<dbReference type="RefSeq" id="WP_349662130.1">
    <property type="nucleotide sequence ID" value="NZ_JBEGDG010000036.1"/>
</dbReference>
<sequence>MRNKYFIFSILTTLFLLFLSGCTDQKEDTESATISTNTDSKYVNTFKDLNLGILFDFNFKLNNADKNWVDLWVESYKDGKLDSNSLTKLSYGQSPNEVEKGHIGFGIINTDDESFAFLYGPGMKTTPQKIGKIPSTESSVSGWYYAFGDETVKLKLNETYVLGVYRESKGNSLRTYDLQDKNEIKKMIDDVHLVYLLKLKIHNESN</sequence>
<feature type="signal peptide" evidence="1">
    <location>
        <begin position="1"/>
        <end position="25"/>
    </location>
</feature>
<name>A0ABV1MZ97_9BACI</name>
<feature type="chain" id="PRO_5046082228" evidence="1">
    <location>
        <begin position="26"/>
        <end position="206"/>
    </location>
</feature>
<dbReference type="Proteomes" id="UP001478862">
    <property type="component" value="Unassembled WGS sequence"/>
</dbReference>
<reference evidence="2 3" key="1">
    <citation type="submission" date="2024-06" db="EMBL/GenBank/DDBJ databases">
        <title>Lysinibacillus zambalefons sp. nov., a Novel Firmicute Isolated from the Poon Bato Zambales Hyperalkaline Spring.</title>
        <authorList>
            <person name="Aja J.A."/>
            <person name="Lazaro J.E.H."/>
            <person name="Llorin L.D."/>
            <person name="Lim K.R."/>
            <person name="Teodosio J."/>
            <person name="Dalisay D.S."/>
        </authorList>
    </citation>
    <scope>NUCLEOTIDE SEQUENCE [LARGE SCALE GENOMIC DNA]</scope>
    <source>
        <strain evidence="2 3">M3</strain>
    </source>
</reference>
<proteinExistence type="predicted"/>
<dbReference type="PROSITE" id="PS51257">
    <property type="entry name" value="PROKAR_LIPOPROTEIN"/>
    <property type="match status" value="1"/>
</dbReference>
<evidence type="ECO:0000313" key="3">
    <source>
        <dbReference type="Proteomes" id="UP001478862"/>
    </source>
</evidence>
<keyword evidence="3" id="KW-1185">Reference proteome</keyword>
<keyword evidence="1" id="KW-0732">Signal</keyword>
<accession>A0ABV1MZ97</accession>
<comment type="caution">
    <text evidence="2">The sequence shown here is derived from an EMBL/GenBank/DDBJ whole genome shotgun (WGS) entry which is preliminary data.</text>
</comment>
<evidence type="ECO:0000313" key="2">
    <source>
        <dbReference type="EMBL" id="MEQ6357827.1"/>
    </source>
</evidence>
<evidence type="ECO:0000256" key="1">
    <source>
        <dbReference type="SAM" id="SignalP"/>
    </source>
</evidence>
<organism evidence="2 3">
    <name type="scientific">Lysinibacillus zambalensis</name>
    <dbReference type="NCBI Taxonomy" id="3160866"/>
    <lineage>
        <taxon>Bacteria</taxon>
        <taxon>Bacillati</taxon>
        <taxon>Bacillota</taxon>
        <taxon>Bacilli</taxon>
        <taxon>Bacillales</taxon>
        <taxon>Bacillaceae</taxon>
        <taxon>Lysinibacillus</taxon>
    </lineage>
</organism>
<gene>
    <name evidence="2" type="ORF">ABNX05_24815</name>
</gene>
<protein>
    <submittedName>
        <fullName evidence="2">Uncharacterized protein</fullName>
    </submittedName>
</protein>